<dbReference type="GO" id="GO:0006508">
    <property type="term" value="P:proteolysis"/>
    <property type="evidence" value="ECO:0007669"/>
    <property type="project" value="InterPro"/>
</dbReference>
<dbReference type="PRINTS" id="PR00922">
    <property type="entry name" value="DADACBPTASE3"/>
</dbReference>
<dbReference type="GO" id="GO:0004185">
    <property type="term" value="F:serine-type carboxypeptidase activity"/>
    <property type="evidence" value="ECO:0007669"/>
    <property type="project" value="InterPro"/>
</dbReference>
<dbReference type="NCBIfam" id="TIGR00666">
    <property type="entry name" value="PBP4"/>
    <property type="match status" value="2"/>
</dbReference>
<dbReference type="InterPro" id="IPR000667">
    <property type="entry name" value="Peptidase_S13"/>
</dbReference>
<dbReference type="PANTHER" id="PTHR30023:SF0">
    <property type="entry name" value="PENICILLIN-SENSITIVE CARBOXYPEPTIDASE A"/>
    <property type="match status" value="1"/>
</dbReference>
<keyword evidence="2" id="KW-0378">Hydrolase</keyword>
<dbReference type="Gene3D" id="3.50.80.20">
    <property type="entry name" value="D-Ala-D-Ala carboxypeptidase C, peptidase S13"/>
    <property type="match status" value="1"/>
</dbReference>
<dbReference type="SUPFAM" id="SSF56601">
    <property type="entry name" value="beta-lactamase/transpeptidase-like"/>
    <property type="match status" value="1"/>
</dbReference>
<evidence type="ECO:0000256" key="2">
    <source>
        <dbReference type="ARBA" id="ARBA00022801"/>
    </source>
</evidence>
<gene>
    <name evidence="3" type="ORF">BJP34_02795</name>
</gene>
<keyword evidence="3" id="KW-0121">Carboxypeptidase</keyword>
<dbReference type="RefSeq" id="WP_070391020.1">
    <property type="nucleotide sequence ID" value="NZ_CP017599.1"/>
</dbReference>
<name>A0A1D8TLP3_9CYAN</name>
<accession>A0A1D8TLP3</accession>
<evidence type="ECO:0000313" key="3">
    <source>
        <dbReference type="EMBL" id="AOW98513.1"/>
    </source>
</evidence>
<dbReference type="GO" id="GO:0000270">
    <property type="term" value="P:peptidoglycan metabolic process"/>
    <property type="evidence" value="ECO:0007669"/>
    <property type="project" value="TreeGrafter"/>
</dbReference>
<dbReference type="Proteomes" id="UP000177870">
    <property type="component" value="Chromosome"/>
</dbReference>
<keyword evidence="3" id="KW-0645">Protease</keyword>
<dbReference type="OrthoDB" id="9802627at2"/>
<sequence length="528" mass="58081">MPNPLHRWGKPITLLLLWLAVQLVIKQRVMATPAAVEVVEKPESFGDKICPADLTTAIDAIISRPEFMRSRWGILIQPLADSAPLYSLESERFFIPASNIKLFTTAAALRELGEQYRIRTPVYGTGTSPYLTSLRIVGQADPSVTNTQLTDLAQQLKRQGVRWVQQLIVEDGYTPYGIINPTWEWSDSYLYYGASVNRLILNQNTVGLTLLPQQPGKQLRVSWSDSIAARQWRVDNRAVTGKAGIPYSVEIMGVLGEPVLVINGQLAADAAPDFWGLAVRDPAHYFLESFRRILEAEGIAVIKALVKDSSAEMVRSSDQGMGREVNNRFRSNVNNTEITNTQTTRELAAVESLPLALLLKEINQHSNNLYAEALLHQLETEVGSESSAKLGLVAVQQSLTELGVDPKSYSLADGSGLSRHNLASPFAIAQTLRLMAQTPLAQVYRESLATAEVSGTLRDRFRDTAAVGKLQAKTGTLSGVSALSGYLDIPDYKTLVLSILVNQSDQSVTTLYRAIDEIVLLLTRLGYC</sequence>
<reference evidence="4" key="1">
    <citation type="submission" date="2016-10" db="EMBL/GenBank/DDBJ databases">
        <title>Comparative genomics uncovers the prolific and rare metabolic potential of the cyanobacterial genus Moorea.</title>
        <authorList>
            <person name="Leao T."/>
            <person name="Castelao G."/>
            <person name="Korobeynikov A."/>
            <person name="Monroe E.A."/>
            <person name="Podell S."/>
            <person name="Glukhov E."/>
            <person name="Allen E."/>
            <person name="Gerwick W.H."/>
            <person name="Gerwick L."/>
        </authorList>
    </citation>
    <scope>NUCLEOTIDE SEQUENCE [LARGE SCALE GENOMIC DNA]</scope>
    <source>
        <strain evidence="4">PAL-8-15-08-1</strain>
    </source>
</reference>
<dbReference type="PANTHER" id="PTHR30023">
    <property type="entry name" value="D-ALANYL-D-ALANINE CARBOXYPEPTIDASE"/>
    <property type="match status" value="1"/>
</dbReference>
<proteinExistence type="inferred from homology"/>
<evidence type="ECO:0000313" key="4">
    <source>
        <dbReference type="Proteomes" id="UP000177870"/>
    </source>
</evidence>
<dbReference type="AlphaFoldDB" id="A0A1D8TLP3"/>
<protein>
    <submittedName>
        <fullName evidence="3">D-alanyl-D-alanine carboxypeptidase</fullName>
    </submittedName>
</protein>
<dbReference type="Gene3D" id="3.40.710.10">
    <property type="entry name" value="DD-peptidase/beta-lactamase superfamily"/>
    <property type="match status" value="2"/>
</dbReference>
<dbReference type="Pfam" id="PF02113">
    <property type="entry name" value="Peptidase_S13"/>
    <property type="match status" value="2"/>
</dbReference>
<dbReference type="KEGG" id="mpro:BJP34_02795"/>
<evidence type="ECO:0000256" key="1">
    <source>
        <dbReference type="ARBA" id="ARBA00006096"/>
    </source>
</evidence>
<dbReference type="InterPro" id="IPR012338">
    <property type="entry name" value="Beta-lactam/transpept-like"/>
</dbReference>
<comment type="similarity">
    <text evidence="1">Belongs to the peptidase S13 family.</text>
</comment>
<dbReference type="STRING" id="1458985.BJP34_02795"/>
<dbReference type="EMBL" id="CP017599">
    <property type="protein sequence ID" value="AOW98513.1"/>
    <property type="molecule type" value="Genomic_DNA"/>
</dbReference>
<organism evidence="3 4">
    <name type="scientific">Moorena producens PAL-8-15-08-1</name>
    <dbReference type="NCBI Taxonomy" id="1458985"/>
    <lineage>
        <taxon>Bacteria</taxon>
        <taxon>Bacillati</taxon>
        <taxon>Cyanobacteriota</taxon>
        <taxon>Cyanophyceae</taxon>
        <taxon>Coleofasciculales</taxon>
        <taxon>Coleofasciculaceae</taxon>
        <taxon>Moorena</taxon>
    </lineage>
</organism>